<evidence type="ECO:0000313" key="2">
    <source>
        <dbReference type="Proteomes" id="UP000808349"/>
    </source>
</evidence>
<comment type="caution">
    <text evidence="1">The sequence shown here is derived from an EMBL/GenBank/DDBJ whole genome shotgun (WGS) entry which is preliminary data.</text>
</comment>
<gene>
    <name evidence="1" type="ORF">IPO85_04650</name>
</gene>
<protein>
    <submittedName>
        <fullName evidence="1">Uncharacterized protein</fullName>
    </submittedName>
</protein>
<dbReference type="Proteomes" id="UP000808349">
    <property type="component" value="Unassembled WGS sequence"/>
</dbReference>
<proteinExistence type="predicted"/>
<dbReference type="AlphaFoldDB" id="A0A9D7S7Y7"/>
<organism evidence="1 2">
    <name type="scientific">Candidatus Defluviibacterium haderslevense</name>
    <dbReference type="NCBI Taxonomy" id="2981993"/>
    <lineage>
        <taxon>Bacteria</taxon>
        <taxon>Pseudomonadati</taxon>
        <taxon>Bacteroidota</taxon>
        <taxon>Saprospiria</taxon>
        <taxon>Saprospirales</taxon>
        <taxon>Saprospiraceae</taxon>
        <taxon>Candidatus Defluviibacterium</taxon>
    </lineage>
</organism>
<evidence type="ECO:0000313" key="1">
    <source>
        <dbReference type="EMBL" id="MBK9716797.1"/>
    </source>
</evidence>
<name>A0A9D7S7Y7_9BACT</name>
<dbReference type="EMBL" id="JADKFW010000004">
    <property type="protein sequence ID" value="MBK9716797.1"/>
    <property type="molecule type" value="Genomic_DNA"/>
</dbReference>
<reference evidence="1 2" key="1">
    <citation type="submission" date="2020-10" db="EMBL/GenBank/DDBJ databases">
        <title>Connecting structure to function with the recovery of over 1000 high-quality activated sludge metagenome-assembled genomes encoding full-length rRNA genes using long-read sequencing.</title>
        <authorList>
            <person name="Singleton C.M."/>
            <person name="Petriglieri F."/>
            <person name="Kristensen J.M."/>
            <person name="Kirkegaard R.H."/>
            <person name="Michaelsen T.Y."/>
            <person name="Andersen M.H."/>
            <person name="Karst S.M."/>
            <person name="Dueholm M.S."/>
            <person name="Nielsen P.H."/>
            <person name="Albertsen M."/>
        </authorList>
    </citation>
    <scope>NUCLEOTIDE SEQUENCE [LARGE SCALE GENOMIC DNA]</scope>
    <source>
        <strain evidence="1">Ribe_18-Q3-R11-54_BAT3C.373</strain>
    </source>
</reference>
<sequence>MNPNLNHLQLPEISEALINKILQEHSEGGGNEIDKKLLSLFEFIGDNKNVCEVTIKVAALNTIYATAINYIKPVVAKIVEIIPNDISKNDENDFVIFIDNIASVSWKNESINKEYSRINLSFASKYVHFLSKRKMPIYDSYMWIIMIGYFNQYKNSNLSFAKPADYSEFFQLFNKFKAEFNLGKFSNFEIDKFLWHSGKMALSKIIKEDDIKMGAAKSKLKKQLKP</sequence>
<accession>A0A9D7S7Y7</accession>